<dbReference type="GO" id="GO:0106300">
    <property type="term" value="P:protein-DNA covalent cross-linking repair"/>
    <property type="evidence" value="ECO:0007669"/>
    <property type="project" value="InterPro"/>
</dbReference>
<evidence type="ECO:0000256" key="5">
    <source>
        <dbReference type="ARBA" id="ARBA00023124"/>
    </source>
</evidence>
<dbReference type="EMBL" id="CP006841">
    <property type="protein sequence ID" value="ALA66853.1"/>
    <property type="molecule type" value="Genomic_DNA"/>
</dbReference>
<comment type="similarity">
    <text evidence="1 8">Belongs to the SOS response-associated peptidase family.</text>
</comment>
<dbReference type="STRING" id="1408189.CLAC_02885"/>
<dbReference type="InterPro" id="IPR003738">
    <property type="entry name" value="SRAP"/>
</dbReference>
<keyword evidence="7" id="KW-0456">Lyase</keyword>
<dbReference type="OrthoDB" id="9782620at2"/>
<dbReference type="GO" id="GO:0008233">
    <property type="term" value="F:peptidase activity"/>
    <property type="evidence" value="ECO:0007669"/>
    <property type="project" value="UniProtKB-KW"/>
</dbReference>
<dbReference type="Pfam" id="PF02586">
    <property type="entry name" value="SRAP"/>
    <property type="match status" value="1"/>
</dbReference>
<dbReference type="GO" id="GO:0016829">
    <property type="term" value="F:lyase activity"/>
    <property type="evidence" value="ECO:0007669"/>
    <property type="project" value="UniProtKB-KW"/>
</dbReference>
<reference evidence="9 10" key="1">
    <citation type="submission" date="2013-10" db="EMBL/GenBank/DDBJ databases">
        <title>Complete genome sequence of Corynebacterium lactis DSM 45799(T), isolated from raw cow milk.</title>
        <authorList>
            <person name="Ruckert C."/>
            <person name="Albersmeier A."/>
            <person name="Lipski A."/>
            <person name="Kalinowski J."/>
        </authorList>
    </citation>
    <scope>NUCLEOTIDE SEQUENCE [LARGE SCALE GENOMIC DNA]</scope>
    <source>
        <strain evidence="9 10">RW2-5</strain>
    </source>
</reference>
<evidence type="ECO:0000256" key="6">
    <source>
        <dbReference type="ARBA" id="ARBA00023125"/>
    </source>
</evidence>
<dbReference type="RefSeq" id="WP_053411608.1">
    <property type="nucleotide sequence ID" value="NZ_CP006841.1"/>
</dbReference>
<dbReference type="InterPro" id="IPR036590">
    <property type="entry name" value="SRAP-like"/>
</dbReference>
<evidence type="ECO:0000313" key="9">
    <source>
        <dbReference type="EMBL" id="ALA66853.1"/>
    </source>
</evidence>
<name>A0A0K2GYV0_9CORY</name>
<dbReference type="AlphaFoldDB" id="A0A0K2GYV0"/>
<organism evidence="9 10">
    <name type="scientific">Corynebacterium lactis RW2-5</name>
    <dbReference type="NCBI Taxonomy" id="1408189"/>
    <lineage>
        <taxon>Bacteria</taxon>
        <taxon>Bacillati</taxon>
        <taxon>Actinomycetota</taxon>
        <taxon>Actinomycetes</taxon>
        <taxon>Mycobacteriales</taxon>
        <taxon>Corynebacteriaceae</taxon>
        <taxon>Corynebacterium</taxon>
    </lineage>
</organism>
<evidence type="ECO:0000256" key="8">
    <source>
        <dbReference type="RuleBase" id="RU364100"/>
    </source>
</evidence>
<proteinExistence type="inferred from homology"/>
<dbReference type="EC" id="3.4.-.-" evidence="8"/>
<evidence type="ECO:0000256" key="1">
    <source>
        <dbReference type="ARBA" id="ARBA00008136"/>
    </source>
</evidence>
<keyword evidence="5" id="KW-0190">Covalent protein-DNA linkage</keyword>
<keyword evidence="4 8" id="KW-0378">Hydrolase</keyword>
<dbReference type="SUPFAM" id="SSF143081">
    <property type="entry name" value="BB1717-like"/>
    <property type="match status" value="1"/>
</dbReference>
<dbReference type="Gene3D" id="3.90.1680.10">
    <property type="entry name" value="SOS response associated peptidase-like"/>
    <property type="match status" value="1"/>
</dbReference>
<keyword evidence="10" id="KW-1185">Reference proteome</keyword>
<keyword evidence="3" id="KW-0227">DNA damage</keyword>
<dbReference type="KEGG" id="clw:CLAC_02885"/>
<dbReference type="PANTHER" id="PTHR13604:SF0">
    <property type="entry name" value="ABASIC SITE PROCESSING PROTEIN HMCES"/>
    <property type="match status" value="1"/>
</dbReference>
<dbReference type="GO" id="GO:0006508">
    <property type="term" value="P:proteolysis"/>
    <property type="evidence" value="ECO:0007669"/>
    <property type="project" value="UniProtKB-KW"/>
</dbReference>
<keyword evidence="2 8" id="KW-0645">Protease</keyword>
<sequence length="238" mass="25732">MCGRFVTFTVEEELLGILSRIDGLDPIIADGPLPSERYNIGPTMPVVALARGPKQVDAAPQTPGTIAATVRWGLIPHWAREIPTTPYFNARSETWRDKPTFRDGQPCVIPMNGWYEWRDGRPYFVSLSGPGAPTHSAPVFTVAGLWARWGSVVSATILTTAAVGHLADLHHRMPRVLADGEVADWLDQADWASEGDVGVTAPDLVSQLTVREVGRAVGNVANDGPHLLDDPGGQTQLL</sequence>
<gene>
    <name evidence="9" type="ORF">CLAC_02885</name>
</gene>
<accession>A0A0K2GYV0</accession>
<dbReference type="PANTHER" id="PTHR13604">
    <property type="entry name" value="DC12-RELATED"/>
    <property type="match status" value="1"/>
</dbReference>
<evidence type="ECO:0000313" key="10">
    <source>
        <dbReference type="Proteomes" id="UP000058446"/>
    </source>
</evidence>
<dbReference type="PATRIC" id="fig|1408189.4.peg.575"/>
<evidence type="ECO:0000256" key="3">
    <source>
        <dbReference type="ARBA" id="ARBA00022763"/>
    </source>
</evidence>
<protein>
    <recommendedName>
        <fullName evidence="8">Abasic site processing protein</fullName>
        <ecNumber evidence="8">3.4.-.-</ecNumber>
    </recommendedName>
</protein>
<evidence type="ECO:0000256" key="4">
    <source>
        <dbReference type="ARBA" id="ARBA00022801"/>
    </source>
</evidence>
<evidence type="ECO:0000256" key="2">
    <source>
        <dbReference type="ARBA" id="ARBA00022670"/>
    </source>
</evidence>
<evidence type="ECO:0000256" key="7">
    <source>
        <dbReference type="ARBA" id="ARBA00023239"/>
    </source>
</evidence>
<dbReference type="GO" id="GO:0003697">
    <property type="term" value="F:single-stranded DNA binding"/>
    <property type="evidence" value="ECO:0007669"/>
    <property type="project" value="InterPro"/>
</dbReference>
<keyword evidence="6" id="KW-0238">DNA-binding</keyword>
<dbReference type="Proteomes" id="UP000058446">
    <property type="component" value="Chromosome"/>
</dbReference>